<dbReference type="Gene3D" id="3.30.700.10">
    <property type="entry name" value="Glycoprotein, Type 4 Pilin"/>
    <property type="match status" value="1"/>
</dbReference>
<evidence type="ECO:0000256" key="2">
    <source>
        <dbReference type="SAM" id="Phobius"/>
    </source>
</evidence>
<feature type="domain" description="DUF6613" evidence="3">
    <location>
        <begin position="33"/>
        <end position="235"/>
    </location>
</feature>
<proteinExistence type="predicted"/>
<dbReference type="InterPro" id="IPR000983">
    <property type="entry name" value="Bac_GSPG_pilin"/>
</dbReference>
<dbReference type="AlphaFoldDB" id="A0A9D9DQ36"/>
<name>A0A9D9DQ36_9BACT</name>
<reference evidence="4" key="1">
    <citation type="submission" date="2020-10" db="EMBL/GenBank/DDBJ databases">
        <authorList>
            <person name="Gilroy R."/>
        </authorList>
    </citation>
    <scope>NUCLEOTIDE SEQUENCE</scope>
    <source>
        <strain evidence="4">10192</strain>
    </source>
</reference>
<dbReference type="NCBIfam" id="TIGR02532">
    <property type="entry name" value="IV_pilin_GFxxxE"/>
    <property type="match status" value="1"/>
</dbReference>
<keyword evidence="2" id="KW-0812">Transmembrane</keyword>
<dbReference type="InterPro" id="IPR012902">
    <property type="entry name" value="N_methyl_site"/>
</dbReference>
<gene>
    <name evidence="4" type="ORF">IAC76_04910</name>
</gene>
<dbReference type="InterPro" id="IPR046721">
    <property type="entry name" value="DUF6613"/>
</dbReference>
<dbReference type="EMBL" id="JADIND010000103">
    <property type="protein sequence ID" value="MBO8430708.1"/>
    <property type="molecule type" value="Genomic_DNA"/>
</dbReference>
<keyword evidence="2" id="KW-0472">Membrane</keyword>
<dbReference type="Pfam" id="PF07963">
    <property type="entry name" value="N_methyl"/>
    <property type="match status" value="1"/>
</dbReference>
<evidence type="ECO:0000313" key="4">
    <source>
        <dbReference type="EMBL" id="MBO8430708.1"/>
    </source>
</evidence>
<dbReference type="PRINTS" id="PR00813">
    <property type="entry name" value="BCTERIALGSPG"/>
</dbReference>
<sequence length="235" mass="26811">MINQAKFQAFTLAEVLITIAIIGIVAAMTLPSVIANYKKKEIPIRLKKFSSTMQNAFNMAKLEHGPVESWKFPEHQMDFDEVNEFAHTYLYPYITGIKDCTSKEWICQKMSQNMYTATSYTIPVHIFADGGCFLFVTGGANENSANIHFTYDYNCLGKPNEPDKDIFTFYLHYSGDTMSFRSGNFPSYNSSGLLKKRSELMNLCKNHTQTHNSGICSALIEYDGWEIKDDYPFKI</sequence>
<evidence type="ECO:0000313" key="5">
    <source>
        <dbReference type="Proteomes" id="UP000823632"/>
    </source>
</evidence>
<accession>A0A9D9DQ36</accession>
<dbReference type="GO" id="GO:0015627">
    <property type="term" value="C:type II protein secretion system complex"/>
    <property type="evidence" value="ECO:0007669"/>
    <property type="project" value="InterPro"/>
</dbReference>
<organism evidence="4 5">
    <name type="scientific">Candidatus Scatousia excrementipullorum</name>
    <dbReference type="NCBI Taxonomy" id="2840936"/>
    <lineage>
        <taxon>Bacteria</taxon>
        <taxon>Candidatus Scatousia</taxon>
    </lineage>
</organism>
<feature type="transmembrane region" description="Helical" evidence="2">
    <location>
        <begin position="15"/>
        <end position="37"/>
    </location>
</feature>
<evidence type="ECO:0000256" key="1">
    <source>
        <dbReference type="ARBA" id="ARBA00022481"/>
    </source>
</evidence>
<comment type="caution">
    <text evidence="4">The sequence shown here is derived from an EMBL/GenBank/DDBJ whole genome shotgun (WGS) entry which is preliminary data.</text>
</comment>
<dbReference type="SUPFAM" id="SSF54523">
    <property type="entry name" value="Pili subunits"/>
    <property type="match status" value="1"/>
</dbReference>
<protein>
    <submittedName>
        <fullName evidence="4">Prepilin-type N-terminal cleavage/methylation domain-containing protein</fullName>
    </submittedName>
</protein>
<evidence type="ECO:0000259" key="3">
    <source>
        <dbReference type="Pfam" id="PF20318"/>
    </source>
</evidence>
<reference evidence="4" key="2">
    <citation type="journal article" date="2021" name="PeerJ">
        <title>Extensive microbial diversity within the chicken gut microbiome revealed by metagenomics and culture.</title>
        <authorList>
            <person name="Gilroy R."/>
            <person name="Ravi A."/>
            <person name="Getino M."/>
            <person name="Pursley I."/>
            <person name="Horton D.L."/>
            <person name="Alikhan N.F."/>
            <person name="Baker D."/>
            <person name="Gharbi K."/>
            <person name="Hall N."/>
            <person name="Watson M."/>
            <person name="Adriaenssens E.M."/>
            <person name="Foster-Nyarko E."/>
            <person name="Jarju S."/>
            <person name="Secka A."/>
            <person name="Antonio M."/>
            <person name="Oren A."/>
            <person name="Chaudhuri R.R."/>
            <person name="La Ragione R."/>
            <person name="Hildebrand F."/>
            <person name="Pallen M.J."/>
        </authorList>
    </citation>
    <scope>NUCLEOTIDE SEQUENCE</scope>
    <source>
        <strain evidence="4">10192</strain>
    </source>
</reference>
<dbReference type="Proteomes" id="UP000823632">
    <property type="component" value="Unassembled WGS sequence"/>
</dbReference>
<dbReference type="GO" id="GO:0015628">
    <property type="term" value="P:protein secretion by the type II secretion system"/>
    <property type="evidence" value="ECO:0007669"/>
    <property type="project" value="InterPro"/>
</dbReference>
<dbReference type="InterPro" id="IPR045584">
    <property type="entry name" value="Pilin-like"/>
</dbReference>
<keyword evidence="1" id="KW-0488">Methylation</keyword>
<dbReference type="Pfam" id="PF20318">
    <property type="entry name" value="DUF6613"/>
    <property type="match status" value="1"/>
</dbReference>
<keyword evidence="2" id="KW-1133">Transmembrane helix</keyword>